<name>A0A9W8MPJ2_9AGAR</name>
<proteinExistence type="predicted"/>
<comment type="caution">
    <text evidence="2">The sequence shown here is derived from an EMBL/GenBank/DDBJ whole genome shotgun (WGS) entry which is preliminary data.</text>
</comment>
<feature type="region of interest" description="Disordered" evidence="1">
    <location>
        <begin position="64"/>
        <end position="88"/>
    </location>
</feature>
<feature type="region of interest" description="Disordered" evidence="1">
    <location>
        <begin position="363"/>
        <end position="386"/>
    </location>
</feature>
<reference evidence="2" key="1">
    <citation type="submission" date="2022-07" db="EMBL/GenBank/DDBJ databases">
        <title>Genome Sequence of Agrocybe chaxingu.</title>
        <authorList>
            <person name="Buettner E."/>
        </authorList>
    </citation>
    <scope>NUCLEOTIDE SEQUENCE</scope>
    <source>
        <strain evidence="2">MP-N11</strain>
    </source>
</reference>
<gene>
    <name evidence="2" type="ORF">NLJ89_g11248</name>
</gene>
<keyword evidence="3" id="KW-1185">Reference proteome</keyword>
<accession>A0A9W8MPJ2</accession>
<evidence type="ECO:0000313" key="3">
    <source>
        <dbReference type="Proteomes" id="UP001148786"/>
    </source>
</evidence>
<protein>
    <submittedName>
        <fullName evidence="2">Uncharacterized protein</fullName>
    </submittedName>
</protein>
<sequence length="386" mass="43630">MVNPGAFSGLCKEFLMGKKASYYAGVAGGYVQDALATIQRRYFKRFPVDLSHDIEPSAEHLAAVDDGAPEPEQEEPDEDKLSPEEYQEATKRLQARRELIVFQKGIKRWMAYQYMKDHELNDKDSGTQNPFAVLLQQLMGVSLQRLRQKTPSNVWQRTHCQEIEDEAKRRMNKDMLAGRKKKKLAPIRKSVAKEMFVVLSQQERDEWSQLAKDEHDAEVAKWKAELEGPASTTPADRQKCIQGLTQFVQPILDGICTVTGWKASLLAGGPEPAYGGRLNMISIHSGTIRGNVKMHFGRSEQVRYNKFLVPMYSDFLQKCYSPEECRERALPDSEGFECLAKLDMGSQNVKVDLIGLPTNGLYSFDKEPEEQEGPQTVDVEITSTSS</sequence>
<organism evidence="2 3">
    <name type="scientific">Agrocybe chaxingu</name>
    <dbReference type="NCBI Taxonomy" id="84603"/>
    <lineage>
        <taxon>Eukaryota</taxon>
        <taxon>Fungi</taxon>
        <taxon>Dikarya</taxon>
        <taxon>Basidiomycota</taxon>
        <taxon>Agaricomycotina</taxon>
        <taxon>Agaricomycetes</taxon>
        <taxon>Agaricomycetidae</taxon>
        <taxon>Agaricales</taxon>
        <taxon>Agaricineae</taxon>
        <taxon>Strophariaceae</taxon>
        <taxon>Agrocybe</taxon>
    </lineage>
</organism>
<dbReference type="OrthoDB" id="3033067at2759"/>
<feature type="compositionally biased region" description="Basic and acidic residues" evidence="1">
    <location>
        <begin position="79"/>
        <end position="88"/>
    </location>
</feature>
<dbReference type="AlphaFoldDB" id="A0A9W8MPJ2"/>
<dbReference type="EMBL" id="JANKHO010002464">
    <property type="protein sequence ID" value="KAJ3492411.1"/>
    <property type="molecule type" value="Genomic_DNA"/>
</dbReference>
<evidence type="ECO:0000256" key="1">
    <source>
        <dbReference type="SAM" id="MobiDB-lite"/>
    </source>
</evidence>
<dbReference type="Proteomes" id="UP001148786">
    <property type="component" value="Unassembled WGS sequence"/>
</dbReference>
<evidence type="ECO:0000313" key="2">
    <source>
        <dbReference type="EMBL" id="KAJ3492411.1"/>
    </source>
</evidence>
<feature type="compositionally biased region" description="Acidic residues" evidence="1">
    <location>
        <begin position="67"/>
        <end position="78"/>
    </location>
</feature>